<keyword evidence="3" id="KW-1185">Reference proteome</keyword>
<name>A0A967AYF7_9FLAO</name>
<reference evidence="2" key="2">
    <citation type="submission" date="2020-03" db="EMBL/GenBank/DDBJ databases">
        <title>Flavobacteriaceae bacterium strain TP-CH-4, a member of the family Flavobacteriaceae isolated from a deep-sea seamount.</title>
        <authorList>
            <person name="Zhang D.-C."/>
        </authorList>
    </citation>
    <scope>NUCLEOTIDE SEQUENCE</scope>
    <source>
        <strain evidence="2">TP-CH-4</strain>
    </source>
</reference>
<dbReference type="InterPro" id="IPR002509">
    <property type="entry name" value="NODB_dom"/>
</dbReference>
<dbReference type="SUPFAM" id="SSF88713">
    <property type="entry name" value="Glycoside hydrolase/deacetylase"/>
    <property type="match status" value="1"/>
</dbReference>
<sequence length="268" mass="30286">MNYLRIFALCIVFITTTGHSQGASSNIIWPNGAKAAICLTYDDAMVTQLEHALPSLDSVGLKGTFFLNPTRSRSEILGWMDAARNGHELGNHSVLHPCPAALGWDARVTTENYTVEQMLNEVRLMNDFLQTLDSARVERTYAYPCSNLEVGGGSYVRALKESKLVRYARKGGNSESIIFDFGKLNFYEVPSYEVQKATSGKALIRYVERTKELNGLGVFMFHGINGQWFNVLKKDHDELLAYLKKNIDTFWVTTFSEAMQYVEEQRNQ</sequence>
<dbReference type="GO" id="GO:0005975">
    <property type="term" value="P:carbohydrate metabolic process"/>
    <property type="evidence" value="ECO:0007669"/>
    <property type="project" value="InterPro"/>
</dbReference>
<dbReference type="InterPro" id="IPR011330">
    <property type="entry name" value="Glyco_hydro/deAcase_b/a-brl"/>
</dbReference>
<reference evidence="2" key="1">
    <citation type="submission" date="2019-07" db="EMBL/GenBank/DDBJ databases">
        <authorList>
            <person name="De-Chao Zhang Q."/>
        </authorList>
    </citation>
    <scope>NUCLEOTIDE SEQUENCE</scope>
    <source>
        <strain evidence="2">TP-CH-4</strain>
    </source>
</reference>
<dbReference type="EMBL" id="VIKU02000003">
    <property type="protein sequence ID" value="NHF59892.1"/>
    <property type="molecule type" value="Genomic_DNA"/>
</dbReference>
<comment type="caution">
    <text evidence="2">The sequence shown here is derived from an EMBL/GenBank/DDBJ whole genome shotgun (WGS) entry which is preliminary data.</text>
</comment>
<evidence type="ECO:0000259" key="1">
    <source>
        <dbReference type="Pfam" id="PF01522"/>
    </source>
</evidence>
<dbReference type="GO" id="GO:0016810">
    <property type="term" value="F:hydrolase activity, acting on carbon-nitrogen (but not peptide) bonds"/>
    <property type="evidence" value="ECO:0007669"/>
    <property type="project" value="InterPro"/>
</dbReference>
<dbReference type="AlphaFoldDB" id="A0A967AYF7"/>
<organism evidence="2 3">
    <name type="scientific">Pelagihabitans pacificus</name>
    <dbReference type="NCBI Taxonomy" id="2696054"/>
    <lineage>
        <taxon>Bacteria</taxon>
        <taxon>Pseudomonadati</taxon>
        <taxon>Bacteroidota</taxon>
        <taxon>Flavobacteriia</taxon>
        <taxon>Flavobacteriales</taxon>
        <taxon>Flavobacteriaceae</taxon>
        <taxon>Pelagihabitans</taxon>
    </lineage>
</organism>
<dbReference type="Pfam" id="PF01522">
    <property type="entry name" value="Polysacc_deac_1"/>
    <property type="match status" value="1"/>
</dbReference>
<feature type="domain" description="NodB homology" evidence="1">
    <location>
        <begin position="33"/>
        <end position="146"/>
    </location>
</feature>
<evidence type="ECO:0000313" key="3">
    <source>
        <dbReference type="Proteomes" id="UP000707206"/>
    </source>
</evidence>
<dbReference type="Gene3D" id="3.20.20.370">
    <property type="entry name" value="Glycoside hydrolase/deacetylase"/>
    <property type="match status" value="1"/>
</dbReference>
<accession>A0A967AYF7</accession>
<proteinExistence type="predicted"/>
<dbReference type="RefSeq" id="WP_152574402.1">
    <property type="nucleotide sequence ID" value="NZ_VIKU02000003.1"/>
</dbReference>
<evidence type="ECO:0000313" key="2">
    <source>
        <dbReference type="EMBL" id="NHF59892.1"/>
    </source>
</evidence>
<gene>
    <name evidence="2" type="ORF">FK220_011110</name>
</gene>
<protein>
    <submittedName>
        <fullName evidence="2">Polysaccharide deacetylase family protein</fullName>
    </submittedName>
</protein>
<dbReference type="Proteomes" id="UP000707206">
    <property type="component" value="Unassembled WGS sequence"/>
</dbReference>